<dbReference type="Gene3D" id="1.10.510.10">
    <property type="entry name" value="Transferase(Phosphotransferase) domain 1"/>
    <property type="match status" value="1"/>
</dbReference>
<evidence type="ECO:0000256" key="1">
    <source>
        <dbReference type="SAM" id="MobiDB-lite"/>
    </source>
</evidence>
<dbReference type="OrthoDB" id="410920at2759"/>
<dbReference type="Proteomes" id="UP000594454">
    <property type="component" value="Chromosome 2"/>
</dbReference>
<keyword evidence="2" id="KW-0472">Membrane</keyword>
<dbReference type="SMART" id="SM00220">
    <property type="entry name" value="S_TKc"/>
    <property type="match status" value="1"/>
</dbReference>
<feature type="transmembrane region" description="Helical" evidence="2">
    <location>
        <begin position="138"/>
        <end position="156"/>
    </location>
</feature>
<dbReference type="AlphaFoldDB" id="A0A7R8YSM9"/>
<feature type="compositionally biased region" description="Basic and acidic residues" evidence="1">
    <location>
        <begin position="236"/>
        <end position="246"/>
    </location>
</feature>
<evidence type="ECO:0000313" key="5">
    <source>
        <dbReference type="Proteomes" id="UP000594454"/>
    </source>
</evidence>
<keyword evidence="5" id="KW-1185">Reference proteome</keyword>
<dbReference type="InterPro" id="IPR000719">
    <property type="entry name" value="Prot_kinase_dom"/>
</dbReference>
<dbReference type="InParanoid" id="A0A7R8YSM9"/>
<dbReference type="GO" id="GO:0005524">
    <property type="term" value="F:ATP binding"/>
    <property type="evidence" value="ECO:0007669"/>
    <property type="project" value="InterPro"/>
</dbReference>
<dbReference type="InterPro" id="IPR024104">
    <property type="entry name" value="Tribbles/Ser_Thr_kinase_40"/>
</dbReference>
<keyword evidence="2" id="KW-0812">Transmembrane</keyword>
<dbReference type="PROSITE" id="PS50011">
    <property type="entry name" value="PROTEIN_KINASE_DOM"/>
    <property type="match status" value="1"/>
</dbReference>
<dbReference type="EMBL" id="LR899010">
    <property type="protein sequence ID" value="CAD7082755.1"/>
    <property type="molecule type" value="Genomic_DNA"/>
</dbReference>
<organism evidence="4 5">
    <name type="scientific">Hermetia illucens</name>
    <name type="common">Black soldier fly</name>
    <dbReference type="NCBI Taxonomy" id="343691"/>
    <lineage>
        <taxon>Eukaryota</taxon>
        <taxon>Metazoa</taxon>
        <taxon>Ecdysozoa</taxon>
        <taxon>Arthropoda</taxon>
        <taxon>Hexapoda</taxon>
        <taxon>Insecta</taxon>
        <taxon>Pterygota</taxon>
        <taxon>Neoptera</taxon>
        <taxon>Endopterygota</taxon>
        <taxon>Diptera</taxon>
        <taxon>Brachycera</taxon>
        <taxon>Stratiomyomorpha</taxon>
        <taxon>Stratiomyidae</taxon>
        <taxon>Hermetiinae</taxon>
        <taxon>Hermetia</taxon>
    </lineage>
</organism>
<protein>
    <recommendedName>
        <fullName evidence="3">Protein kinase domain-containing protein</fullName>
    </recommendedName>
</protein>
<dbReference type="Pfam" id="PF00069">
    <property type="entry name" value="Pkinase"/>
    <property type="match status" value="1"/>
</dbReference>
<keyword evidence="2" id="KW-1133">Transmembrane helix</keyword>
<dbReference type="SUPFAM" id="SSF56112">
    <property type="entry name" value="Protein kinase-like (PK-like)"/>
    <property type="match status" value="1"/>
</dbReference>
<evidence type="ECO:0000256" key="2">
    <source>
        <dbReference type="SAM" id="Phobius"/>
    </source>
</evidence>
<sequence length="459" mass="52889">MIIDSRQCMYTGAVVKRHILVLECLERHPFCDKSISNCTLFEYLQARYVLFESEALYIFHAIIQTMENVHEKNIVHRDLRAENITLNRVSKTVKIINFWLGRFSSDKNLVLYDACGSPNFISPEIVAGKPYKGKPADMWALGIILYMMLYGRFPFFKPTKREHFGMIAKGEYQIPEDKAICSHTIEIIKGLLTVDPEARLTVTQVRVKLESILAMKRVKTVDQCVPEEESTPKSAENSEHKNYQRHSSDYDQVVPVFIPKDKQKSDAPFILKHDDIHCISNYATVMTNQLRRLKLNADIPIILTRNIVQPTVFKTHNLRPGVALRLVRTQGSSNIEVVIDDVIPPNKVREFIKTTETYLISRPIPRPLERNKRFTGILTHSVAVDFCQWITTEFQDFDLVQQSLLTPNHNVLARVEHFLVRCGFQLEKNNDQKKIAKMQNSTVLSNFLRHMLQATGYTG</sequence>
<evidence type="ECO:0000259" key="3">
    <source>
        <dbReference type="PROSITE" id="PS50011"/>
    </source>
</evidence>
<dbReference type="GO" id="GO:0004672">
    <property type="term" value="F:protein kinase activity"/>
    <property type="evidence" value="ECO:0007669"/>
    <property type="project" value="InterPro"/>
</dbReference>
<name>A0A7R8YSM9_HERIL</name>
<dbReference type="PANTHER" id="PTHR22961:SF16">
    <property type="entry name" value="SERINE_THREONINE-PROTEIN KINASE 40"/>
    <property type="match status" value="1"/>
</dbReference>
<feature type="region of interest" description="Disordered" evidence="1">
    <location>
        <begin position="224"/>
        <end position="246"/>
    </location>
</feature>
<feature type="domain" description="Protein kinase" evidence="3">
    <location>
        <begin position="1"/>
        <end position="213"/>
    </location>
</feature>
<proteinExistence type="predicted"/>
<dbReference type="PANTHER" id="PTHR22961">
    <property type="entry name" value="SER/THR PROTEIN KINASE-TRB"/>
    <property type="match status" value="1"/>
</dbReference>
<evidence type="ECO:0000313" key="4">
    <source>
        <dbReference type="EMBL" id="CAD7082755.1"/>
    </source>
</evidence>
<reference evidence="4 5" key="1">
    <citation type="submission" date="2020-11" db="EMBL/GenBank/DDBJ databases">
        <authorList>
            <person name="Wallbank WR R."/>
            <person name="Pardo Diaz C."/>
            <person name="Kozak K."/>
            <person name="Martin S."/>
            <person name="Jiggins C."/>
            <person name="Moest M."/>
            <person name="Warren A I."/>
            <person name="Generalovic N T."/>
            <person name="Byers J.R.P. K."/>
            <person name="Montejo-Kovacevich G."/>
            <person name="Yen C E."/>
        </authorList>
    </citation>
    <scope>NUCLEOTIDE SEQUENCE [LARGE SCALE GENOMIC DNA]</scope>
</reference>
<gene>
    <name evidence="4" type="ORF">HERILL_LOCUS5765</name>
</gene>
<accession>A0A7R8YSM9</accession>
<dbReference type="InterPro" id="IPR011009">
    <property type="entry name" value="Kinase-like_dom_sf"/>
</dbReference>